<evidence type="ECO:0000313" key="4">
    <source>
        <dbReference type="Proteomes" id="UP000186030"/>
    </source>
</evidence>
<organism evidence="2 4">
    <name type="scientific">Geobacillus proteiniphilus</name>
    <dbReference type="NCBI Taxonomy" id="860353"/>
    <lineage>
        <taxon>Bacteria</taxon>
        <taxon>Bacillati</taxon>
        <taxon>Bacillota</taxon>
        <taxon>Bacilli</taxon>
        <taxon>Bacillales</taxon>
        <taxon>Anoxybacillaceae</taxon>
        <taxon>Geobacillus</taxon>
    </lineage>
</organism>
<keyword evidence="5" id="KW-1185">Reference proteome</keyword>
<reference evidence="2 4" key="1">
    <citation type="submission" date="2016-11" db="EMBL/GenBank/DDBJ databases">
        <authorList>
            <person name="Kadnikov V."/>
            <person name="Nazina T."/>
        </authorList>
    </citation>
    <scope>NUCLEOTIDE SEQUENCE [LARGE SCALE GENOMIC DNA]</scope>
    <source>
        <strain evidence="2 4">1017</strain>
    </source>
</reference>
<feature type="region of interest" description="Disordered" evidence="1">
    <location>
        <begin position="666"/>
        <end position="688"/>
    </location>
</feature>
<dbReference type="RefSeq" id="WP_074043285.1">
    <property type="nucleotide sequence ID" value="NZ_CP133076.1"/>
</dbReference>
<evidence type="ECO:0000313" key="2">
    <source>
        <dbReference type="EMBL" id="OKO95268.1"/>
    </source>
</evidence>
<reference evidence="3 5" key="4">
    <citation type="submission" date="2023-08" db="EMBL/GenBank/DDBJ databases">
        <title>Genome sequencing of the thermostable Gram positive bacteria Geobacillus proteiniphilus strain T-6.</title>
        <authorList>
            <person name="Shulami S."/>
            <person name="Shoham Y."/>
        </authorList>
    </citation>
    <scope>NUCLEOTIDE SEQUENCE [LARGE SCALE GENOMIC DNA]</scope>
    <source>
        <strain evidence="3 5">T-6</strain>
    </source>
</reference>
<reference evidence="4" key="2">
    <citation type="submission" date="2017-01" db="EMBL/GenBank/DDBJ databases">
        <title>Genome sequencing and annotation of Geobacillus sp. 1017, a Hydrocarbon-Oxidizing Thermophilic Bacterium Isolated from a Heavy Oil Reservoir (China).</title>
        <authorList>
            <person name="Kadnikov V.V."/>
            <person name="Mardanov A.V."/>
            <person name="Poltaraus A.B."/>
            <person name="Sokolova D.S."/>
            <person name="Semenova E.M."/>
            <person name="Ravin N.V."/>
            <person name="Tourova T.P."/>
            <person name="Nazina T.N."/>
        </authorList>
    </citation>
    <scope>NUCLEOTIDE SEQUENCE [LARGE SCALE GENOMIC DNA]</scope>
    <source>
        <strain evidence="4">1017</strain>
    </source>
</reference>
<sequence>MNLPQLTAYLGSLVPADHDPLEAKVKSLKTKIKSEERPYAVFLTFDLERQSIRIEDPIPFSKDILYEYGYFGNNDAAQLQSYLVREVESLHYLLTSVWNDLRLALQKHNMGDSRLSKWIEEMEASELLVTGNKKGRGKVCLDRFQLPGSLEGKSVTLQKENRVICIGSQKFKYEAFVHAMLEHENKKDRFVLVIPAVFEQGVRIVLSQHEDYRKLVRKINNLELPEEREEDSHSSEQRVCYVCQQLKPSVKSEYTTKFSRTGINKVFTTTTINSARYKTDGYSYDDAYAICLECYRHLVNGEALIEKRFKGSIARESAFFLPEGLFEPFDYDSIGRIKDRLDFAFQCKEAGEWLEMVEADAEWMQHPYFTIHIIVYRTDGTSFTVLETIEDVPALRFMQIMKTIRQASGQLKPFLQGMSLGNIYRMVPIRETKKGEQVNVGRVLSLYKALFSGYRIRSETLFDYASEALDKGILQLSKEKIDNYRNMGLDEYHPDKVDFFIQRMAMQYLALIQVFQQLAILDRPVFTPSFGTEEQDMQLYDSVEAVEQFLDRQGFSSEAKALFYLGCMIHRVGVEQYKKGHKTKPVLKKIHFQGMSASEVYRLYYDVLDKLRQYDAFDRYSETLIEGFHRHCGILKEREWPLSDHANVFYIMSGYAYQVGALASHNKGRKQDGDPTESGADPAIAQLP</sequence>
<evidence type="ECO:0000313" key="5">
    <source>
        <dbReference type="Proteomes" id="UP001223761"/>
    </source>
</evidence>
<evidence type="ECO:0000313" key="3">
    <source>
        <dbReference type="EMBL" id="WMJ15912.1"/>
    </source>
</evidence>
<dbReference type="Proteomes" id="UP000186030">
    <property type="component" value="Unassembled WGS sequence"/>
</dbReference>
<proteinExistence type="predicted"/>
<protein>
    <submittedName>
        <fullName evidence="2">CRISPR-associated protein, Csh1 family</fullName>
    </submittedName>
    <submittedName>
        <fullName evidence="3">TM1802 family CRISPR-associated protein</fullName>
    </submittedName>
</protein>
<evidence type="ECO:0000256" key="1">
    <source>
        <dbReference type="SAM" id="MobiDB-lite"/>
    </source>
</evidence>
<dbReference type="Proteomes" id="UP001223761">
    <property type="component" value="Chromosome"/>
</dbReference>
<accession>A0A1Q5T4X2</accession>
<dbReference type="Pfam" id="PF09484">
    <property type="entry name" value="Cas_TM1802"/>
    <property type="match status" value="1"/>
</dbReference>
<name>A0A1Q5T4X2_9BACL</name>
<gene>
    <name evidence="2" type="ORF">BRO54_1073</name>
    <name evidence="3" type="ORF">RA955_14510</name>
</gene>
<dbReference type="EMBL" id="CP133076">
    <property type="protein sequence ID" value="WMJ15912.1"/>
    <property type="molecule type" value="Genomic_DNA"/>
</dbReference>
<dbReference type="AlphaFoldDB" id="A0A1Q5T4X2"/>
<dbReference type="EMBL" id="MQMG01000009">
    <property type="protein sequence ID" value="OKO95268.1"/>
    <property type="molecule type" value="Genomic_DNA"/>
</dbReference>
<dbReference type="InterPro" id="IPR013389">
    <property type="entry name" value="CRISPR-assoc_prot_Cas8b"/>
</dbReference>
<reference evidence="2" key="3">
    <citation type="journal article" date="2019" name="Int. J. Syst. Evol. Microbiol.">
        <title>Geobacillus proteiniphilus sp. nov., a thermophilic bacterium isolated from a high-temperature heavy oil reservoir in China.</title>
        <authorList>
            <person name="Semenova E.M."/>
            <person name="Sokolova D.S."/>
            <person name="Grouzdev D.S."/>
            <person name="Poltaraus A.B."/>
            <person name="Vinokurova N.G."/>
            <person name="Tourova T.P."/>
            <person name="Nazina T.N."/>
        </authorList>
    </citation>
    <scope>NUCLEOTIDE SEQUENCE</scope>
    <source>
        <strain evidence="2">1017</strain>
    </source>
</reference>